<comment type="caution">
    <text evidence="1">The sequence shown here is derived from an EMBL/GenBank/DDBJ whole genome shotgun (WGS) entry which is preliminary data.</text>
</comment>
<sequence>MMISYKDCFVIKIIITYSYYPNRRNMPLCIGNRFSVWAIDDEKNNTSAQIIRLESPIYPETSGSVIIALLQPETLGENLRANKILNWGSVELPSGTFKITEIFGDKYQENI</sequence>
<proteinExistence type="predicted"/>
<dbReference type="AlphaFoldDB" id="A0A2N1PLE6"/>
<accession>A0A2N1PLE6</accession>
<dbReference type="Proteomes" id="UP000233256">
    <property type="component" value="Unassembled WGS sequence"/>
</dbReference>
<gene>
    <name evidence="1" type="ORF">CVV64_15775</name>
</gene>
<name>A0A2N1PLE6_9BACT</name>
<reference evidence="1 2" key="1">
    <citation type="journal article" date="2017" name="ISME J.">
        <title>Potential for microbial H2 and metal transformations associated with novel bacteria and archaea in deep terrestrial subsurface sediments.</title>
        <authorList>
            <person name="Hernsdorf A.W."/>
            <person name="Amano Y."/>
            <person name="Miyakawa K."/>
            <person name="Ise K."/>
            <person name="Suzuki Y."/>
            <person name="Anantharaman K."/>
            <person name="Probst A."/>
            <person name="Burstein D."/>
            <person name="Thomas B.C."/>
            <person name="Banfield J.F."/>
        </authorList>
    </citation>
    <scope>NUCLEOTIDE SEQUENCE [LARGE SCALE GENOMIC DNA]</scope>
    <source>
        <strain evidence="1">HGW-Wallbacteria-1</strain>
    </source>
</reference>
<evidence type="ECO:0000313" key="2">
    <source>
        <dbReference type="Proteomes" id="UP000233256"/>
    </source>
</evidence>
<organism evidence="1 2">
    <name type="scientific">Candidatus Wallbacteria bacterium HGW-Wallbacteria-1</name>
    <dbReference type="NCBI Taxonomy" id="2013854"/>
    <lineage>
        <taxon>Bacteria</taxon>
        <taxon>Candidatus Walliibacteriota</taxon>
    </lineage>
</organism>
<protein>
    <submittedName>
        <fullName evidence="1">Uncharacterized protein</fullName>
    </submittedName>
</protein>
<evidence type="ECO:0000313" key="1">
    <source>
        <dbReference type="EMBL" id="PKK89164.1"/>
    </source>
</evidence>
<dbReference type="EMBL" id="PGXC01000024">
    <property type="protein sequence ID" value="PKK89164.1"/>
    <property type="molecule type" value="Genomic_DNA"/>
</dbReference>